<evidence type="ECO:0000256" key="2">
    <source>
        <dbReference type="SAM" id="MobiDB-lite"/>
    </source>
</evidence>
<keyword evidence="1" id="KW-0106">Calcium</keyword>
<dbReference type="SUPFAM" id="SSF55120">
    <property type="entry name" value="Pseudouridine synthase"/>
    <property type="match status" value="1"/>
</dbReference>
<dbReference type="OrthoDB" id="424194at2759"/>
<feature type="domain" description="EF-hand" evidence="3">
    <location>
        <begin position="1158"/>
        <end position="1193"/>
    </location>
</feature>
<name>A0A1Q9DY78_SYMMI</name>
<dbReference type="InterPro" id="IPR011992">
    <property type="entry name" value="EF-hand-dom_pair"/>
</dbReference>
<dbReference type="PROSITE" id="PS50222">
    <property type="entry name" value="EF_HAND_2"/>
    <property type="match status" value="2"/>
</dbReference>
<dbReference type="EMBL" id="LSRX01000340">
    <property type="protein sequence ID" value="OLQ00079.1"/>
    <property type="molecule type" value="Genomic_DNA"/>
</dbReference>
<dbReference type="GO" id="GO:0005509">
    <property type="term" value="F:calcium ion binding"/>
    <property type="evidence" value="ECO:0007669"/>
    <property type="project" value="InterPro"/>
</dbReference>
<dbReference type="GO" id="GO:0003723">
    <property type="term" value="F:RNA binding"/>
    <property type="evidence" value="ECO:0007669"/>
    <property type="project" value="InterPro"/>
</dbReference>
<comment type="caution">
    <text evidence="4">The sequence shown here is derived from an EMBL/GenBank/DDBJ whole genome shotgun (WGS) entry which is preliminary data.</text>
</comment>
<feature type="region of interest" description="Disordered" evidence="2">
    <location>
        <begin position="1271"/>
        <end position="1343"/>
    </location>
</feature>
<dbReference type="InterPro" id="IPR006145">
    <property type="entry name" value="PsdUridine_synth_RsuA/RluA"/>
</dbReference>
<dbReference type="PROSITE" id="PS00018">
    <property type="entry name" value="EF_HAND_1"/>
    <property type="match status" value="3"/>
</dbReference>
<dbReference type="CDD" id="cd02869">
    <property type="entry name" value="PseudoU_synth_RluA_like"/>
    <property type="match status" value="1"/>
</dbReference>
<dbReference type="Gene3D" id="1.10.238.10">
    <property type="entry name" value="EF-hand"/>
    <property type="match status" value="2"/>
</dbReference>
<gene>
    <name evidence="4" type="ORF">AK812_SmicGene17297</name>
</gene>
<sequence>MSMMMMTMMMMLLMMMMMMQMRMLLLMELALVLAQEQVWLLRLLLLLLHDDTECNLRLPRPLREISSRRPDTRPKYSNLGESSTRLVTQQADLWAMAVLASDDLAMRQSVQETPSLGNLAWALATTEGIQLHEPLGDLAEALLTASWAGRLLELSVSGEVAEVLASLGSDLDARRSLRFLPSLPAMAREGQEVPFSFPRVRLSFHGGLVLLKPSGWQIDDKVAQEEGPRSRGSVSAFLGAWWPHRQPTLLRDFSCNCGFLHRLDVPSSGLILAASRYQTYFDLRLQLATGALRREYAVLCHGFIPGRTEINAPVVWSSSSVSRDELTKVTPRGWPAKTQLLTCASAVAEGCAVTLLDVRIQTGRRHQIRTHLAHIGAASVADGKYSAGSTYQNDLRWCSRNFLHRYRLRFNLPCQSQAAARIKNASPLSLSEPLPLDLRQALAEVRVLKVFGQARDWIQLLNVSHVGVFEDVEKKGRYDVPLIRLKDCSSQLDTDDLDEEERKALAEVSKKGYYHARPKTQEAPSPQRIDNPEELPQARPTTSIRKRTTFDTFQKKWDKFDTEAQKAPPPPEAETFEPSLPAPGAHAAEIAQEDMIEFEAKLVDLDINFVDLDPELQTAEGQESNGKEKYGQDYLRRGVQRMTNHQSSDVTLRSERDELIDLITAAGGGSLMRGWRQALDPQGELEVDYDDFCRVTGQWRWVGDINALFGGDGDLDHLSLMEIANKEGKLMNNFMRWIREEFGSPADFFLALDANKKGKVARHTFVSFCVNRDFKASEADLNRVFDCIDTGDIGSIVKEDCIFLELDPMKRNEERQRGGLVREWKQRAAMEFLQNARTGLKPLPGEESVALPERHRLAPRPWQAGAFEQIPMVVCQRRYERERDTRFKRKCARATFLKQICISYGNEVRALRRDIKPGGHHMTLTDIRKYCRQVDLPVEISHLWQSLDTDSDGKVRMEELCSPRAEVLAKFKEWSRQKFGTATALWETPEAVRARARWRGQGLWISDTKMLVPAFGEALRELGWPGIHCQEERSFVFSSLDSMGCNLITPEDLAWLDRWVPSEFLAADPSPTAWADLKEILVKTYQHPLRAWRILDRDNSNRIAWTEFRDVCQKVHFTGDIVGAWRMLDTDMSGYISMREYDPSSEELLTSFKEWADSNFGSVRHCFKALDSDRSGSVTYAELKRACHKMKWMGNVRTLFDCLDLDSADRRNRDAATGKRAISLEEIAFLDTWHVEPRPELARFEDQLAELEASRLLTRERLLQEKTLLRRVRKGRSQDSSRRPQTGPAATLQSDSLPACQDLPRPHSQGDLRRPRHGGNSVSKDFSGRRRPKPRQDFRECRPQTDNSWLRSYTSFRAVGVHR</sequence>
<feature type="compositionally biased region" description="Basic and acidic residues" evidence="2">
    <location>
        <begin position="1304"/>
        <end position="1313"/>
    </location>
</feature>
<dbReference type="GO" id="GO:0009982">
    <property type="term" value="F:pseudouridine synthase activity"/>
    <property type="evidence" value="ECO:0007669"/>
    <property type="project" value="InterPro"/>
</dbReference>
<evidence type="ECO:0000256" key="1">
    <source>
        <dbReference type="ARBA" id="ARBA00022837"/>
    </source>
</evidence>
<dbReference type="SMART" id="SM00054">
    <property type="entry name" value="EFh"/>
    <property type="match status" value="4"/>
</dbReference>
<dbReference type="PANTHER" id="PTHR21600">
    <property type="entry name" value="MITOCHONDRIAL RNA PSEUDOURIDINE SYNTHASE"/>
    <property type="match status" value="1"/>
</dbReference>
<evidence type="ECO:0000313" key="5">
    <source>
        <dbReference type="Proteomes" id="UP000186817"/>
    </source>
</evidence>
<keyword evidence="5" id="KW-1185">Reference proteome</keyword>
<reference evidence="4 5" key="1">
    <citation type="submission" date="2016-02" db="EMBL/GenBank/DDBJ databases">
        <title>Genome analysis of coral dinoflagellate symbionts highlights evolutionary adaptations to a symbiotic lifestyle.</title>
        <authorList>
            <person name="Aranda M."/>
            <person name="Li Y."/>
            <person name="Liew Y.J."/>
            <person name="Baumgarten S."/>
            <person name="Simakov O."/>
            <person name="Wilson M."/>
            <person name="Piel J."/>
            <person name="Ashoor H."/>
            <person name="Bougouffa S."/>
            <person name="Bajic V.B."/>
            <person name="Ryu T."/>
            <person name="Ravasi T."/>
            <person name="Bayer T."/>
            <person name="Micklem G."/>
            <person name="Kim H."/>
            <person name="Bhak J."/>
            <person name="Lajeunesse T.C."/>
            <person name="Voolstra C.R."/>
        </authorList>
    </citation>
    <scope>NUCLEOTIDE SEQUENCE [LARGE SCALE GENOMIC DNA]</scope>
    <source>
        <strain evidence="4 5">CCMP2467</strain>
    </source>
</reference>
<dbReference type="InterPro" id="IPR002048">
    <property type="entry name" value="EF_hand_dom"/>
</dbReference>
<dbReference type="Gene3D" id="3.30.2350.10">
    <property type="entry name" value="Pseudouridine synthase"/>
    <property type="match status" value="1"/>
</dbReference>
<dbReference type="Pfam" id="PF13202">
    <property type="entry name" value="EF-hand_5"/>
    <property type="match status" value="1"/>
</dbReference>
<dbReference type="Pfam" id="PF00849">
    <property type="entry name" value="PseudoU_synth_2"/>
    <property type="match status" value="1"/>
</dbReference>
<evidence type="ECO:0000313" key="4">
    <source>
        <dbReference type="EMBL" id="OLQ00079.1"/>
    </source>
</evidence>
<dbReference type="InterPro" id="IPR020103">
    <property type="entry name" value="PsdUridine_synth_cat_dom_sf"/>
</dbReference>
<proteinExistence type="predicted"/>
<feature type="region of interest" description="Disordered" evidence="2">
    <location>
        <begin position="561"/>
        <end position="582"/>
    </location>
</feature>
<feature type="region of interest" description="Disordered" evidence="2">
    <location>
        <begin position="509"/>
        <end position="547"/>
    </location>
</feature>
<evidence type="ECO:0000259" key="3">
    <source>
        <dbReference type="PROSITE" id="PS50222"/>
    </source>
</evidence>
<feature type="compositionally biased region" description="Basic and acidic residues" evidence="2">
    <location>
        <begin position="1334"/>
        <end position="1343"/>
    </location>
</feature>
<dbReference type="Proteomes" id="UP000186817">
    <property type="component" value="Unassembled WGS sequence"/>
</dbReference>
<dbReference type="InterPro" id="IPR018247">
    <property type="entry name" value="EF_Hand_1_Ca_BS"/>
</dbReference>
<dbReference type="PANTHER" id="PTHR21600:SF92">
    <property type="entry name" value="RIBOSOMAL LARGE SUBUNIT PSEUDOURIDINE SYNTHASE C"/>
    <property type="match status" value="1"/>
</dbReference>
<dbReference type="InterPro" id="IPR050188">
    <property type="entry name" value="RluA_PseudoU_synthase"/>
</dbReference>
<dbReference type="GO" id="GO:0000455">
    <property type="term" value="P:enzyme-directed rRNA pseudouridine synthesis"/>
    <property type="evidence" value="ECO:0007669"/>
    <property type="project" value="TreeGrafter"/>
</dbReference>
<accession>A0A1Q9DY78</accession>
<dbReference type="SUPFAM" id="SSF47473">
    <property type="entry name" value="EF-hand"/>
    <property type="match status" value="2"/>
</dbReference>
<protein>
    <recommendedName>
        <fullName evidence="3">EF-hand domain-containing protein</fullName>
    </recommendedName>
</protein>
<feature type="domain" description="EF-hand" evidence="3">
    <location>
        <begin position="1083"/>
        <end position="1118"/>
    </location>
</feature>
<organism evidence="4 5">
    <name type="scientific">Symbiodinium microadriaticum</name>
    <name type="common">Dinoflagellate</name>
    <name type="synonym">Zooxanthella microadriatica</name>
    <dbReference type="NCBI Taxonomy" id="2951"/>
    <lineage>
        <taxon>Eukaryota</taxon>
        <taxon>Sar</taxon>
        <taxon>Alveolata</taxon>
        <taxon>Dinophyceae</taxon>
        <taxon>Suessiales</taxon>
        <taxon>Symbiodiniaceae</taxon>
        <taxon>Symbiodinium</taxon>
    </lineage>
</organism>